<dbReference type="STRING" id="1072389.K1XJC0"/>
<proteinExistence type="predicted"/>
<keyword evidence="4" id="KW-1185">Reference proteome</keyword>
<keyword evidence="1" id="KW-0175">Coiled coil</keyword>
<dbReference type="HOGENOM" id="CLU_482384_0_0_1"/>
<organism evidence="3 4">
    <name type="scientific">Marssonina brunnea f. sp. multigermtubi (strain MB_m1)</name>
    <name type="common">Marssonina leaf spot fungus</name>
    <dbReference type="NCBI Taxonomy" id="1072389"/>
    <lineage>
        <taxon>Eukaryota</taxon>
        <taxon>Fungi</taxon>
        <taxon>Dikarya</taxon>
        <taxon>Ascomycota</taxon>
        <taxon>Pezizomycotina</taxon>
        <taxon>Leotiomycetes</taxon>
        <taxon>Helotiales</taxon>
        <taxon>Drepanopezizaceae</taxon>
        <taxon>Drepanopeziza</taxon>
    </lineage>
</organism>
<evidence type="ECO:0000313" key="3">
    <source>
        <dbReference type="EMBL" id="EKD20793.1"/>
    </source>
</evidence>
<dbReference type="eggNOG" id="ENOG502SJVM">
    <property type="taxonomic scope" value="Eukaryota"/>
</dbReference>
<feature type="compositionally biased region" description="Basic and acidic residues" evidence="2">
    <location>
        <begin position="368"/>
        <end position="405"/>
    </location>
</feature>
<dbReference type="OrthoDB" id="5396360at2759"/>
<dbReference type="KEGG" id="mbe:MBM_01475"/>
<dbReference type="EMBL" id="JH921429">
    <property type="protein sequence ID" value="EKD20793.1"/>
    <property type="molecule type" value="Genomic_DNA"/>
</dbReference>
<evidence type="ECO:0000313" key="4">
    <source>
        <dbReference type="Proteomes" id="UP000006753"/>
    </source>
</evidence>
<name>K1XJC0_MARBU</name>
<feature type="region of interest" description="Disordered" evidence="2">
    <location>
        <begin position="538"/>
        <end position="565"/>
    </location>
</feature>
<evidence type="ECO:0000256" key="2">
    <source>
        <dbReference type="SAM" id="MobiDB-lite"/>
    </source>
</evidence>
<dbReference type="InParanoid" id="K1XJC0"/>
<dbReference type="Proteomes" id="UP000006753">
    <property type="component" value="Unassembled WGS sequence"/>
</dbReference>
<feature type="compositionally biased region" description="Basic and acidic residues" evidence="2">
    <location>
        <begin position="551"/>
        <end position="565"/>
    </location>
</feature>
<dbReference type="OMA" id="QDIACET"/>
<gene>
    <name evidence="3" type="ORF">MBM_01475</name>
</gene>
<sequence length="565" mass="62448">MDTVLILCTKCNSELARFRNSWNGIGNTYHSPVYPPVSISGLETTGDVYNGAPNSAIEHSLLQDIACETCHTVVGLRCDSAPKGHLLKENQLILRLTDMAVIAEETGQRAKISILKTFPLTTTSKKRFPGGQRASTAQPYTRRHQSMLGVALSNEQTMVARRPTPSDRAAPLSVSVAEIVKFKNWAEDAILTQQKDIERITGTVNRIDQDMQSLKAFMLEVRSELSSNRQLPATSAEDDVQALREDLENLRQQIVRNGKTISLSALEVVSQEVEEISQKFDGVDTLRSELQKMTARVKHLEESRHPCLYRRAPSSKLESPKEPVSGPSKRKHSQLEVSRNLSEEEPPLDPSPKRARLALSSLNEDDQEVVRDSEESPGRQPPQDREIIEILSSDADHSSPVRGQEENSVDPNPSDGPADYNAPVANQFVSSPAHAFGSGNTRASTTKQKNVSATATRPVAASRIEIRIPYSPDLALLQQRKRGRLNKVTIALTEAAPDHGNQALLFGDFSDPEIDQNYASTQLLRSVWDLLPPPSPVFRGASSTLPTRRVPKVDEPYLHSPFDKN</sequence>
<feature type="compositionally biased region" description="Polar residues" evidence="2">
    <location>
        <begin position="438"/>
        <end position="454"/>
    </location>
</feature>
<feature type="coiled-coil region" evidence="1">
    <location>
        <begin position="233"/>
        <end position="303"/>
    </location>
</feature>
<protein>
    <submittedName>
        <fullName evidence="3">Uncharacterized protein</fullName>
    </submittedName>
</protein>
<evidence type="ECO:0000256" key="1">
    <source>
        <dbReference type="SAM" id="Coils"/>
    </source>
</evidence>
<reference evidence="3 4" key="1">
    <citation type="journal article" date="2012" name="BMC Genomics">
        <title>Sequencing the genome of Marssonina brunnea reveals fungus-poplar co-evolution.</title>
        <authorList>
            <person name="Zhu S."/>
            <person name="Cao Y.-Z."/>
            <person name="Jiang C."/>
            <person name="Tan B.-Y."/>
            <person name="Wang Z."/>
            <person name="Feng S."/>
            <person name="Zhang L."/>
            <person name="Su X.-H."/>
            <person name="Brejova B."/>
            <person name="Vinar T."/>
            <person name="Xu M."/>
            <person name="Wang M.-X."/>
            <person name="Zhang S.-G."/>
            <person name="Huang M.-R."/>
            <person name="Wu R."/>
            <person name="Zhou Y."/>
        </authorList>
    </citation>
    <scope>NUCLEOTIDE SEQUENCE [LARGE SCALE GENOMIC DNA]</scope>
    <source>
        <strain evidence="3 4">MB_m1</strain>
    </source>
</reference>
<dbReference type="AlphaFoldDB" id="K1XJC0"/>
<accession>K1XJC0</accession>
<feature type="region of interest" description="Disordered" evidence="2">
    <location>
        <begin position="305"/>
        <end position="454"/>
    </location>
</feature>